<protein>
    <submittedName>
        <fullName evidence="2">Oxidoreductase YdhF</fullName>
        <ecNumber evidence="2">1.-.-.-</ecNumber>
    </submittedName>
</protein>
<dbReference type="EMBL" id="NBBI01000003">
    <property type="protein sequence ID" value="OWK30441.1"/>
    <property type="molecule type" value="Genomic_DNA"/>
</dbReference>
<dbReference type="GO" id="GO:0005829">
    <property type="term" value="C:cytosol"/>
    <property type="evidence" value="ECO:0007669"/>
    <property type="project" value="TreeGrafter"/>
</dbReference>
<dbReference type="GO" id="GO:0016491">
    <property type="term" value="F:oxidoreductase activity"/>
    <property type="evidence" value="ECO:0007669"/>
    <property type="project" value="UniProtKB-KW"/>
</dbReference>
<dbReference type="InterPro" id="IPR036812">
    <property type="entry name" value="NAD(P)_OxRdtase_dom_sf"/>
</dbReference>
<dbReference type="InterPro" id="IPR050523">
    <property type="entry name" value="AKR_Detox_Biosynth"/>
</dbReference>
<proteinExistence type="predicted"/>
<gene>
    <name evidence="2" type="primary">ydhF</name>
    <name evidence="2" type="ORF">SPDO_21280</name>
</gene>
<keyword evidence="3" id="KW-1185">Reference proteome</keyword>
<keyword evidence="2" id="KW-0560">Oxidoreductase</keyword>
<evidence type="ECO:0000259" key="1">
    <source>
        <dbReference type="Pfam" id="PF00248"/>
    </source>
</evidence>
<dbReference type="Gene3D" id="3.20.20.100">
    <property type="entry name" value="NADP-dependent oxidoreductase domain"/>
    <property type="match status" value="1"/>
</dbReference>
<dbReference type="PANTHER" id="PTHR43364:SF1">
    <property type="entry name" value="OXIDOREDUCTASE YDHF"/>
    <property type="match status" value="1"/>
</dbReference>
<name>A0A245ZL14_9SPHN</name>
<sequence>MAWGMWRFRGTDVAAARALVEAAFDAGVTLFDTADIYGPDNNEDFGASEALLGQVFADAPALRDKMVLASKGGIRMGVPYDSSASYLAEAIDASLTRLRCDKIDLYQIHRPDMLAHPQEVARALDDARTAGKITAIGVSNHTPQQTAALAEFLSVPIVSHQPEFSALATAPLFDGLFDQAMQRGMAVLAWSPLGGGRLAEPTDERSRAVVALLDEKASEAGVDRTAAAYSWIMAHPARPIPIVGTQNVSRIATIPDAYKPQWTREQWYAVLQASMGERLP</sequence>
<dbReference type="SUPFAM" id="SSF51430">
    <property type="entry name" value="NAD(P)-linked oxidoreductase"/>
    <property type="match status" value="1"/>
</dbReference>
<dbReference type="InterPro" id="IPR023210">
    <property type="entry name" value="NADP_OxRdtase_dom"/>
</dbReference>
<evidence type="ECO:0000313" key="2">
    <source>
        <dbReference type="EMBL" id="OWK30441.1"/>
    </source>
</evidence>
<comment type="caution">
    <text evidence="2">The sequence shown here is derived from an EMBL/GenBank/DDBJ whole genome shotgun (WGS) entry which is preliminary data.</text>
</comment>
<accession>A0A245ZL14</accession>
<reference evidence="2 3" key="1">
    <citation type="submission" date="2017-03" db="EMBL/GenBank/DDBJ databases">
        <title>Genome sequence of Sphingomonas dokdonensis DSM 21029.</title>
        <authorList>
            <person name="Poehlein A."/>
            <person name="Wuebbeler J.H."/>
            <person name="Steinbuechel A."/>
            <person name="Daniel R."/>
        </authorList>
    </citation>
    <scope>NUCLEOTIDE SEQUENCE [LARGE SCALE GENOMIC DNA]</scope>
    <source>
        <strain evidence="2 3">DSM 21029</strain>
    </source>
</reference>
<dbReference type="Proteomes" id="UP000197290">
    <property type="component" value="Unassembled WGS sequence"/>
</dbReference>
<dbReference type="EC" id="1.-.-.-" evidence="2"/>
<dbReference type="Pfam" id="PF00248">
    <property type="entry name" value="Aldo_ket_red"/>
    <property type="match status" value="1"/>
</dbReference>
<dbReference type="PANTHER" id="PTHR43364">
    <property type="entry name" value="NADH-SPECIFIC METHYLGLYOXAL REDUCTASE-RELATED"/>
    <property type="match status" value="1"/>
</dbReference>
<organism evidence="2 3">
    <name type="scientific">Sphingomonas dokdonensis</name>
    <dbReference type="NCBI Taxonomy" id="344880"/>
    <lineage>
        <taxon>Bacteria</taxon>
        <taxon>Pseudomonadati</taxon>
        <taxon>Pseudomonadota</taxon>
        <taxon>Alphaproteobacteria</taxon>
        <taxon>Sphingomonadales</taxon>
        <taxon>Sphingomonadaceae</taxon>
        <taxon>Sphingomonas</taxon>
    </lineage>
</organism>
<dbReference type="AlphaFoldDB" id="A0A245ZL14"/>
<evidence type="ECO:0000313" key="3">
    <source>
        <dbReference type="Proteomes" id="UP000197290"/>
    </source>
</evidence>
<feature type="domain" description="NADP-dependent oxidoreductase" evidence="1">
    <location>
        <begin position="2"/>
        <end position="269"/>
    </location>
</feature>